<evidence type="ECO:0000313" key="1">
    <source>
        <dbReference type="EMBL" id="CAB4993280.1"/>
    </source>
</evidence>
<dbReference type="PANTHER" id="PTHR43293">
    <property type="entry name" value="ACETATE COA-TRANSFERASE YDIF"/>
    <property type="match status" value="1"/>
</dbReference>
<dbReference type="Gene3D" id="3.40.1080.10">
    <property type="entry name" value="Glutaconate Coenzyme A-transferase"/>
    <property type="match status" value="1"/>
</dbReference>
<accession>A0A6J7NIL1</accession>
<name>A0A6J7NIL1_9ZZZZ</name>
<proteinExistence type="predicted"/>
<dbReference type="SMART" id="SM00882">
    <property type="entry name" value="CoA_trans"/>
    <property type="match status" value="1"/>
</dbReference>
<dbReference type="Pfam" id="PF01144">
    <property type="entry name" value="CoA_trans"/>
    <property type="match status" value="1"/>
</dbReference>
<dbReference type="PANTHER" id="PTHR43293:SF3">
    <property type="entry name" value="CHOLESTEROL RING-CLEAVING HYDROLASE IPDB SUBUNIT"/>
    <property type="match status" value="1"/>
</dbReference>
<protein>
    <submittedName>
        <fullName evidence="1">Unannotated protein</fullName>
    </submittedName>
</protein>
<dbReference type="InterPro" id="IPR037171">
    <property type="entry name" value="NagB/RpiA_transferase-like"/>
</dbReference>
<dbReference type="SUPFAM" id="SSF100950">
    <property type="entry name" value="NagB/RpiA/CoA transferase-like"/>
    <property type="match status" value="1"/>
</dbReference>
<sequence>MTTDSAELTGLTGLTGLTELTELTEPPAAPTADEMMTVVASRALNNHDVVFVGIGIPSIAANLARRTHAPEVVLIYESGTIGTKPSRPPASIGDGELADTAVSVVSGPEIFAYWLQAGRINIGFLGAAQLDRFGNLNTTVVGDYDHPTTRLPGAGGAPEIALGAQHTVIVLRQNPRAFVDHLDFVTSVGHHRGFSSRRELGATGSGPSLVITDIGVLRPDVDTDELTLVSLHPGRTVDEAIAATGWPLKIAADLSVTEAPSSVELSLLREMSAMGESGRP</sequence>
<organism evidence="1">
    <name type="scientific">freshwater metagenome</name>
    <dbReference type="NCBI Taxonomy" id="449393"/>
    <lineage>
        <taxon>unclassified sequences</taxon>
        <taxon>metagenomes</taxon>
        <taxon>ecological metagenomes</taxon>
    </lineage>
</organism>
<gene>
    <name evidence="1" type="ORF">UFOPK3992_00183</name>
</gene>
<dbReference type="AlphaFoldDB" id="A0A6J7NIL1"/>
<reference evidence="1" key="1">
    <citation type="submission" date="2020-05" db="EMBL/GenBank/DDBJ databases">
        <authorList>
            <person name="Chiriac C."/>
            <person name="Salcher M."/>
            <person name="Ghai R."/>
            <person name="Kavagutti S V."/>
        </authorList>
    </citation>
    <scope>NUCLEOTIDE SEQUENCE</scope>
</reference>
<dbReference type="GO" id="GO:0008410">
    <property type="term" value="F:CoA-transferase activity"/>
    <property type="evidence" value="ECO:0007669"/>
    <property type="project" value="InterPro"/>
</dbReference>
<dbReference type="EMBL" id="CAFBOZ010000015">
    <property type="protein sequence ID" value="CAB4993280.1"/>
    <property type="molecule type" value="Genomic_DNA"/>
</dbReference>
<dbReference type="InterPro" id="IPR004165">
    <property type="entry name" value="CoA_trans_fam_I"/>
</dbReference>